<evidence type="ECO:0000313" key="8">
    <source>
        <dbReference type="Proteomes" id="UP000648182"/>
    </source>
</evidence>
<dbReference type="Gene3D" id="3.40.50.10240">
    <property type="entry name" value="Thiamin pyrophosphokinase, catalytic domain"/>
    <property type="match status" value="1"/>
</dbReference>
<protein>
    <recommendedName>
        <fullName evidence="5">Thiamine diphosphokinase</fullName>
        <ecNumber evidence="5">2.7.6.2</ecNumber>
    </recommendedName>
</protein>
<evidence type="ECO:0000259" key="6">
    <source>
        <dbReference type="SMART" id="SM00983"/>
    </source>
</evidence>
<dbReference type="InterPro" id="IPR006282">
    <property type="entry name" value="Thi_PPkinase"/>
</dbReference>
<dbReference type="SUPFAM" id="SSF63862">
    <property type="entry name" value="Thiamin pyrophosphokinase, substrate-binding domain"/>
    <property type="match status" value="1"/>
</dbReference>
<name>A0ABR8VGR5_9BACI</name>
<keyword evidence="3" id="KW-0418">Kinase</keyword>
<dbReference type="InterPro" id="IPR053149">
    <property type="entry name" value="TPK"/>
</dbReference>
<dbReference type="PANTHER" id="PTHR41299:SF1">
    <property type="entry name" value="THIAMINE PYROPHOSPHOKINASE"/>
    <property type="match status" value="1"/>
</dbReference>
<dbReference type="SUPFAM" id="SSF63999">
    <property type="entry name" value="Thiamin pyrophosphokinase, catalytic domain"/>
    <property type="match status" value="1"/>
</dbReference>
<accession>A0ABR8VGR5</accession>
<keyword evidence="2" id="KW-0547">Nucleotide-binding</keyword>
<dbReference type="InterPro" id="IPR007373">
    <property type="entry name" value="Thiamin_PyroPKinase_B1-bd"/>
</dbReference>
<keyword evidence="1 7" id="KW-0808">Transferase</keyword>
<evidence type="ECO:0000256" key="5">
    <source>
        <dbReference type="NCBIfam" id="TIGR01378"/>
    </source>
</evidence>
<feature type="domain" description="Thiamin pyrophosphokinase thiamin-binding" evidence="6">
    <location>
        <begin position="152"/>
        <end position="217"/>
    </location>
</feature>
<dbReference type="Pfam" id="PF04263">
    <property type="entry name" value="TPK_catalytic"/>
    <property type="match status" value="1"/>
</dbReference>
<evidence type="ECO:0000313" key="7">
    <source>
        <dbReference type="EMBL" id="MBD8003977.1"/>
    </source>
</evidence>
<comment type="caution">
    <text evidence="7">The sequence shown here is derived from an EMBL/GenBank/DDBJ whole genome shotgun (WGS) entry which is preliminary data.</text>
</comment>
<evidence type="ECO:0000256" key="2">
    <source>
        <dbReference type="ARBA" id="ARBA00022741"/>
    </source>
</evidence>
<dbReference type="Pfam" id="PF04265">
    <property type="entry name" value="TPK_B1_binding"/>
    <property type="match status" value="1"/>
</dbReference>
<dbReference type="PANTHER" id="PTHR41299">
    <property type="entry name" value="THIAMINE PYROPHOSPHOKINASE"/>
    <property type="match status" value="1"/>
</dbReference>
<dbReference type="Proteomes" id="UP000648182">
    <property type="component" value="Unassembled WGS sequence"/>
</dbReference>
<evidence type="ECO:0000256" key="4">
    <source>
        <dbReference type="ARBA" id="ARBA00022840"/>
    </source>
</evidence>
<dbReference type="SMART" id="SM00983">
    <property type="entry name" value="TPK_B1_binding"/>
    <property type="match status" value="1"/>
</dbReference>
<reference evidence="7 8" key="1">
    <citation type="submission" date="2020-08" db="EMBL/GenBank/DDBJ databases">
        <title>A Genomic Blueprint of the Chicken Gut Microbiome.</title>
        <authorList>
            <person name="Gilroy R."/>
            <person name="Ravi A."/>
            <person name="Getino M."/>
            <person name="Pursley I."/>
            <person name="Horton D.L."/>
            <person name="Alikhan N.-F."/>
            <person name="Baker D."/>
            <person name="Gharbi K."/>
            <person name="Hall N."/>
            <person name="Watson M."/>
            <person name="Adriaenssens E.M."/>
            <person name="Foster-Nyarko E."/>
            <person name="Jarju S."/>
            <person name="Secka A."/>
            <person name="Antonio M."/>
            <person name="Oren A."/>
            <person name="Chaudhuri R."/>
            <person name="La Ragione R.M."/>
            <person name="Hildebrand F."/>
            <person name="Pallen M.J."/>
        </authorList>
    </citation>
    <scope>NUCLEOTIDE SEQUENCE [LARGE SCALE GENOMIC DNA]</scope>
    <source>
        <strain evidence="7 8">Sa1BUA2</strain>
    </source>
</reference>
<evidence type="ECO:0000256" key="1">
    <source>
        <dbReference type="ARBA" id="ARBA00022679"/>
    </source>
</evidence>
<dbReference type="NCBIfam" id="TIGR01378">
    <property type="entry name" value="thi_PPkinase"/>
    <property type="match status" value="1"/>
</dbReference>
<dbReference type="CDD" id="cd07995">
    <property type="entry name" value="TPK"/>
    <property type="match status" value="1"/>
</dbReference>
<keyword evidence="4" id="KW-0067">ATP-binding</keyword>
<gene>
    <name evidence="7" type="ORF">H9631_02710</name>
</gene>
<dbReference type="InterPro" id="IPR036759">
    <property type="entry name" value="TPK_catalytic_sf"/>
</dbReference>
<dbReference type="EC" id="2.7.6.2" evidence="5"/>
<evidence type="ECO:0000256" key="3">
    <source>
        <dbReference type="ARBA" id="ARBA00022777"/>
    </source>
</evidence>
<dbReference type="GO" id="GO:0004788">
    <property type="term" value="F:thiamine diphosphokinase activity"/>
    <property type="evidence" value="ECO:0007669"/>
    <property type="project" value="UniProtKB-EC"/>
</dbReference>
<proteinExistence type="predicted"/>
<dbReference type="EMBL" id="JACSPV010000003">
    <property type="protein sequence ID" value="MBD8003977.1"/>
    <property type="molecule type" value="Genomic_DNA"/>
</dbReference>
<sequence>MTGSAGPFKKTIHIVAGGPESLIPDLSENENENIVWIGVDKGVHTIMHAGIYPDLAVGDFDSISQEEWEKIEREVASLRRFKQEKDETDMELAILWALEMNASTVKVFGGTGGRLDHFMANALMLATFKQAHPDIHFEMIDVQNNLSIYLPGRYEIKRNKKKFVSFIPVFSDVSGVTLEGFKYPLNQHNVPVGSSLCISNELIQETGHFSFEKGILMMIRSKD</sequence>
<organism evidence="7 8">
    <name type="scientific">Bacillus norwichensis</name>
    <dbReference type="NCBI Taxonomy" id="2762217"/>
    <lineage>
        <taxon>Bacteria</taxon>
        <taxon>Bacillati</taxon>
        <taxon>Bacillota</taxon>
        <taxon>Bacilli</taxon>
        <taxon>Bacillales</taxon>
        <taxon>Bacillaceae</taxon>
        <taxon>Bacillus</taxon>
    </lineage>
</organism>
<dbReference type="InterPro" id="IPR036371">
    <property type="entry name" value="TPK_B1-bd_sf"/>
</dbReference>
<dbReference type="InterPro" id="IPR007371">
    <property type="entry name" value="TPK_catalytic"/>
</dbReference>
<keyword evidence="8" id="KW-1185">Reference proteome</keyword>